<dbReference type="SUPFAM" id="SSF48452">
    <property type="entry name" value="TPR-like"/>
    <property type="match status" value="1"/>
</dbReference>
<proteinExistence type="predicted"/>
<dbReference type="Proteomes" id="UP001140949">
    <property type="component" value="Unassembled WGS sequence"/>
</dbReference>
<dbReference type="AlphaFoldDB" id="A0AAX6GXA7"/>
<dbReference type="PANTHER" id="PTHR26312:SF67">
    <property type="entry name" value="PROTEIN SLOW GREEN 1, CHLOROPLASTIC"/>
    <property type="match status" value="1"/>
</dbReference>
<feature type="compositionally biased region" description="Low complexity" evidence="1">
    <location>
        <begin position="35"/>
        <end position="51"/>
    </location>
</feature>
<feature type="region of interest" description="Disordered" evidence="1">
    <location>
        <begin position="35"/>
        <end position="57"/>
    </location>
</feature>
<dbReference type="Gene3D" id="1.25.40.10">
    <property type="entry name" value="Tetratricopeptide repeat domain"/>
    <property type="match status" value="1"/>
</dbReference>
<reference evidence="2" key="2">
    <citation type="submission" date="2023-04" db="EMBL/GenBank/DDBJ databases">
        <authorList>
            <person name="Bruccoleri R.E."/>
            <person name="Oakeley E.J."/>
            <person name="Faust A.-M."/>
            <person name="Dessus-Babus S."/>
            <person name="Altorfer M."/>
            <person name="Burckhardt D."/>
            <person name="Oertli M."/>
            <person name="Naumann U."/>
            <person name="Petersen F."/>
            <person name="Wong J."/>
        </authorList>
    </citation>
    <scope>NUCLEOTIDE SEQUENCE</scope>
    <source>
        <strain evidence="2">GSM-AAB239-AS_SAM_17_03QT</strain>
        <tissue evidence="2">Leaf</tissue>
    </source>
</reference>
<evidence type="ECO:0000256" key="1">
    <source>
        <dbReference type="SAM" id="MobiDB-lite"/>
    </source>
</evidence>
<accession>A0AAX6GXA7</accession>
<evidence type="ECO:0000313" key="2">
    <source>
        <dbReference type="EMBL" id="KAJ6833420.1"/>
    </source>
</evidence>
<dbReference type="PANTHER" id="PTHR26312">
    <property type="entry name" value="TETRATRICOPEPTIDE REPEAT PROTEIN 5"/>
    <property type="match status" value="1"/>
</dbReference>
<evidence type="ECO:0000313" key="3">
    <source>
        <dbReference type="Proteomes" id="UP001140949"/>
    </source>
</evidence>
<dbReference type="GO" id="GO:0009535">
    <property type="term" value="C:chloroplast thylakoid membrane"/>
    <property type="evidence" value="ECO:0007669"/>
    <property type="project" value="TreeGrafter"/>
</dbReference>
<organism evidence="2 3">
    <name type="scientific">Iris pallida</name>
    <name type="common">Sweet iris</name>
    <dbReference type="NCBI Taxonomy" id="29817"/>
    <lineage>
        <taxon>Eukaryota</taxon>
        <taxon>Viridiplantae</taxon>
        <taxon>Streptophyta</taxon>
        <taxon>Embryophyta</taxon>
        <taxon>Tracheophyta</taxon>
        <taxon>Spermatophyta</taxon>
        <taxon>Magnoliopsida</taxon>
        <taxon>Liliopsida</taxon>
        <taxon>Asparagales</taxon>
        <taxon>Iridaceae</taxon>
        <taxon>Iridoideae</taxon>
        <taxon>Irideae</taxon>
        <taxon>Iris</taxon>
    </lineage>
</organism>
<keyword evidence="3" id="KW-1185">Reference proteome</keyword>
<dbReference type="InterPro" id="IPR011990">
    <property type="entry name" value="TPR-like_helical_dom_sf"/>
</dbReference>
<protein>
    <submittedName>
        <fullName evidence="2">Protein SLOW GREEN 1, chloroplastic-like</fullName>
    </submittedName>
</protein>
<sequence>MNRLHLAPPHQTKPEEIEMESVIWRSSLRYPLPVLSLNPNPNKPNKTLLSPQPKPKKTPPTLLLSSFLKPSLVAVTAAAALLLSRHPKPSLASIPPPPPPATTQTLTDAEKTEILEEYLASHPDDVRSLRALMSLKIKSNLLPEAISLLDRILALQPDDSDLPILRCHLLSQSGDPDSARAGFEEIISRNPLSVEAYHGLVMVEKDYSDENSSGNLDSIMERIQKSMEMCKKQRRKEDLRDFKLLAAQIRVVEGRYEEALRLYEELVREEPTDFRPYLCKGIVYTLLRRKDDAERMYEKYRRLVPRGHRYAGYFDDSVVAMKVFSQVEENRRNTGAQKIGGR</sequence>
<dbReference type="Pfam" id="PF14559">
    <property type="entry name" value="TPR_19"/>
    <property type="match status" value="1"/>
</dbReference>
<comment type="caution">
    <text evidence="2">The sequence shown here is derived from an EMBL/GenBank/DDBJ whole genome shotgun (WGS) entry which is preliminary data.</text>
</comment>
<name>A0AAX6GXA7_IRIPA</name>
<gene>
    <name evidence="2" type="ORF">M6B38_339850</name>
</gene>
<dbReference type="EMBL" id="JANAVB010015000">
    <property type="protein sequence ID" value="KAJ6833420.1"/>
    <property type="molecule type" value="Genomic_DNA"/>
</dbReference>
<reference evidence="2" key="1">
    <citation type="journal article" date="2023" name="GigaByte">
        <title>Genome assembly of the bearded iris, Iris pallida Lam.</title>
        <authorList>
            <person name="Bruccoleri R.E."/>
            <person name="Oakeley E.J."/>
            <person name="Faust A.M.E."/>
            <person name="Altorfer M."/>
            <person name="Dessus-Babus S."/>
            <person name="Burckhardt D."/>
            <person name="Oertli M."/>
            <person name="Naumann U."/>
            <person name="Petersen F."/>
            <person name="Wong J."/>
        </authorList>
    </citation>
    <scope>NUCLEOTIDE SEQUENCE</scope>
    <source>
        <strain evidence="2">GSM-AAB239-AS_SAM_17_03QT</strain>
    </source>
</reference>
<dbReference type="Pfam" id="PF13432">
    <property type="entry name" value="TPR_16"/>
    <property type="match status" value="1"/>
</dbReference>